<feature type="region of interest" description="Disordered" evidence="7">
    <location>
        <begin position="349"/>
        <end position="400"/>
    </location>
</feature>
<keyword evidence="5" id="KW-0804">Transcription</keyword>
<evidence type="ECO:0000313" key="10">
    <source>
        <dbReference type="Proteomes" id="UP001642260"/>
    </source>
</evidence>
<dbReference type="FunFam" id="2.20.25.80:FF:000006">
    <property type="entry name" value="WRKY transcription factor"/>
    <property type="match status" value="1"/>
</dbReference>
<accession>A0ABC8L8L9</accession>
<sequence>MSSFDENVAVMGEWVPCNPISKRVLERELSLNHGQVTSNNNKDASQTNNISRGGLSERISARAGFNTPRLNTENIRSNTDSSSLRSPYLTISSPGLSPATLLESPVFLTNSLAQPSPTTGKFQFLPGFNSNGLSSSVASDKEKDEFFDGIGASFTFPPVSTTSSSSFFQGSTTEMIPVDYGNYTNITSHQSLEEDVKLCSEQRLPSDAITNTVDHQVEEEEEQRGGDSMAAGGAPAEDGYNWRKYGQKPIKGSEYPRSYYKCTTPNCEVKKKVERSREGHITEIIYKGAHNHSKPPPNRRSGTEQAEQQQQQQQQQRDNAGTWVSCNNTQRQVESNENHVEGLTQVQTGGQFESDDGSNGGVIMVDPSSTFSNDEDDGGTHGSVSLGYDEDGEGDESESKRRKLEAYAIEMSGATRSIREPRVVVQTTSDVDILDDGYRWRKYGQKVVKGNPNPRSYYKCTAPGCTVRKHVERASHDLKSVITTYEGKHDHDVPAARNSSHGGGGNGNNGVSAAQTNHYQEPPRGRYDRQLNQSSQFGRPFSFQPHLGPPSGFSFGLGQTGLGNLSIPGLVFGQGKMPGLPHPYIMSHPVGMGEAMMQRGMEPKVEPGSETGQSVYNQIMSRLPQI</sequence>
<feature type="region of interest" description="Disordered" evidence="7">
    <location>
        <begin position="485"/>
        <end position="531"/>
    </location>
</feature>
<proteinExistence type="predicted"/>
<feature type="region of interest" description="Disordered" evidence="7">
    <location>
        <begin position="33"/>
        <end position="86"/>
    </location>
</feature>
<dbReference type="GO" id="GO:0003677">
    <property type="term" value="F:DNA binding"/>
    <property type="evidence" value="ECO:0007669"/>
    <property type="project" value="UniProtKB-KW"/>
</dbReference>
<keyword evidence="3" id="KW-0805">Transcription regulation</keyword>
<dbReference type="InterPro" id="IPR044810">
    <property type="entry name" value="WRKY_plant"/>
</dbReference>
<evidence type="ECO:0000256" key="4">
    <source>
        <dbReference type="ARBA" id="ARBA00023125"/>
    </source>
</evidence>
<gene>
    <name evidence="9" type="ORF">ERUC_LOCUS32507</name>
</gene>
<dbReference type="GO" id="GO:0005634">
    <property type="term" value="C:nucleus"/>
    <property type="evidence" value="ECO:0007669"/>
    <property type="project" value="UniProtKB-SubCell"/>
</dbReference>
<dbReference type="FunFam" id="2.20.25.80:FF:000001">
    <property type="entry name" value="WRKY transcription factor 33"/>
    <property type="match status" value="1"/>
</dbReference>
<keyword evidence="6" id="KW-0539">Nucleus</keyword>
<dbReference type="PANTHER" id="PTHR31221:SF318">
    <property type="entry name" value="WRKY TRANSCRIPTION FACTOR 2-RELATED"/>
    <property type="match status" value="1"/>
</dbReference>
<evidence type="ECO:0000256" key="7">
    <source>
        <dbReference type="SAM" id="MobiDB-lite"/>
    </source>
</evidence>
<evidence type="ECO:0000313" key="9">
    <source>
        <dbReference type="EMBL" id="CAH8377198.1"/>
    </source>
</evidence>
<organism evidence="9 10">
    <name type="scientific">Eruca vesicaria subsp. sativa</name>
    <name type="common">Garden rocket</name>
    <name type="synonym">Eruca sativa</name>
    <dbReference type="NCBI Taxonomy" id="29727"/>
    <lineage>
        <taxon>Eukaryota</taxon>
        <taxon>Viridiplantae</taxon>
        <taxon>Streptophyta</taxon>
        <taxon>Embryophyta</taxon>
        <taxon>Tracheophyta</taxon>
        <taxon>Spermatophyta</taxon>
        <taxon>Magnoliopsida</taxon>
        <taxon>eudicotyledons</taxon>
        <taxon>Gunneridae</taxon>
        <taxon>Pentapetalae</taxon>
        <taxon>rosids</taxon>
        <taxon>malvids</taxon>
        <taxon>Brassicales</taxon>
        <taxon>Brassicaceae</taxon>
        <taxon>Brassiceae</taxon>
        <taxon>Eruca</taxon>
    </lineage>
</organism>
<evidence type="ECO:0000256" key="2">
    <source>
        <dbReference type="ARBA" id="ARBA00022737"/>
    </source>
</evidence>
<feature type="domain" description="WRKY" evidence="8">
    <location>
        <begin position="429"/>
        <end position="494"/>
    </location>
</feature>
<evidence type="ECO:0000256" key="1">
    <source>
        <dbReference type="ARBA" id="ARBA00004123"/>
    </source>
</evidence>
<dbReference type="Gene3D" id="2.20.25.80">
    <property type="entry name" value="WRKY domain"/>
    <property type="match status" value="2"/>
</dbReference>
<keyword evidence="2" id="KW-0677">Repeat</keyword>
<dbReference type="SUPFAM" id="SSF118290">
    <property type="entry name" value="WRKY DNA-binding domain"/>
    <property type="match status" value="2"/>
</dbReference>
<dbReference type="Pfam" id="PF03106">
    <property type="entry name" value="WRKY"/>
    <property type="match status" value="2"/>
</dbReference>
<comment type="subcellular location">
    <subcellularLocation>
        <location evidence="1">Nucleus</location>
    </subcellularLocation>
</comment>
<dbReference type="SMART" id="SM00774">
    <property type="entry name" value="WRKY"/>
    <property type="match status" value="2"/>
</dbReference>
<comment type="caution">
    <text evidence="9">The sequence shown here is derived from an EMBL/GenBank/DDBJ whole genome shotgun (WGS) entry which is preliminary data.</text>
</comment>
<dbReference type="EMBL" id="CAKOAT010469598">
    <property type="protein sequence ID" value="CAH8377198.1"/>
    <property type="molecule type" value="Genomic_DNA"/>
</dbReference>
<dbReference type="PANTHER" id="PTHR31221">
    <property type="entry name" value="WRKY TRANSCRIPTION FACTOR PROTEIN 1-RELATED"/>
    <property type="match status" value="1"/>
</dbReference>
<keyword evidence="4" id="KW-0238">DNA-binding</keyword>
<reference evidence="9 10" key="1">
    <citation type="submission" date="2022-03" db="EMBL/GenBank/DDBJ databases">
        <authorList>
            <person name="Macdonald S."/>
            <person name="Ahmed S."/>
            <person name="Newling K."/>
        </authorList>
    </citation>
    <scope>NUCLEOTIDE SEQUENCE [LARGE SCALE GENOMIC DNA]</scope>
</reference>
<protein>
    <recommendedName>
        <fullName evidence="8">WRKY domain-containing protein</fullName>
    </recommendedName>
</protein>
<evidence type="ECO:0000256" key="3">
    <source>
        <dbReference type="ARBA" id="ARBA00023015"/>
    </source>
</evidence>
<dbReference type="InterPro" id="IPR036576">
    <property type="entry name" value="WRKY_dom_sf"/>
</dbReference>
<keyword evidence="10" id="KW-1185">Reference proteome</keyword>
<dbReference type="InterPro" id="IPR003657">
    <property type="entry name" value="WRKY_dom"/>
</dbReference>
<feature type="domain" description="WRKY" evidence="8">
    <location>
        <begin position="231"/>
        <end position="295"/>
    </location>
</feature>
<feature type="compositionally biased region" description="Polar residues" evidence="7">
    <location>
        <begin position="33"/>
        <end position="51"/>
    </location>
</feature>
<feature type="region of interest" description="Disordered" evidence="7">
    <location>
        <begin position="207"/>
        <end position="243"/>
    </location>
</feature>
<dbReference type="AlphaFoldDB" id="A0ABC8L8L9"/>
<dbReference type="Proteomes" id="UP001642260">
    <property type="component" value="Unassembled WGS sequence"/>
</dbReference>
<evidence type="ECO:0000256" key="6">
    <source>
        <dbReference type="ARBA" id="ARBA00023242"/>
    </source>
</evidence>
<evidence type="ECO:0000256" key="5">
    <source>
        <dbReference type="ARBA" id="ARBA00023163"/>
    </source>
</evidence>
<feature type="region of interest" description="Disordered" evidence="7">
    <location>
        <begin position="284"/>
        <end position="321"/>
    </location>
</feature>
<dbReference type="PROSITE" id="PS50811">
    <property type="entry name" value="WRKY"/>
    <property type="match status" value="2"/>
</dbReference>
<name>A0ABC8L8L9_ERUVS</name>
<evidence type="ECO:0000259" key="8">
    <source>
        <dbReference type="PROSITE" id="PS50811"/>
    </source>
</evidence>
<feature type="compositionally biased region" description="Polar residues" evidence="7">
    <location>
        <begin position="68"/>
        <end position="86"/>
    </location>
</feature>